<dbReference type="HAMAP" id="MF_00210">
    <property type="entry name" value="EPSP_synth"/>
    <property type="match status" value="1"/>
</dbReference>
<evidence type="ECO:0000256" key="4">
    <source>
        <dbReference type="ARBA" id="ARBA00022605"/>
    </source>
</evidence>
<comment type="pathway">
    <text evidence="1 8">Metabolic intermediate biosynthesis; chorismate biosynthesis; chorismate from D-erythrose 4-phosphate and phosphoenolpyruvate: step 6/7.</text>
</comment>
<comment type="similarity">
    <text evidence="2 8">Belongs to the EPSP synthase family.</text>
</comment>
<feature type="binding site" evidence="8">
    <location>
        <position position="101"/>
    </location>
    <ligand>
        <name>phosphoenolpyruvate</name>
        <dbReference type="ChEBI" id="CHEBI:58702"/>
    </ligand>
</feature>
<evidence type="ECO:0000256" key="7">
    <source>
        <dbReference type="ARBA" id="ARBA00044633"/>
    </source>
</evidence>
<feature type="binding site" evidence="8">
    <location>
        <position position="28"/>
    </location>
    <ligand>
        <name>phosphoenolpyruvate</name>
        <dbReference type="ChEBI" id="CHEBI:58702"/>
    </ligand>
</feature>
<dbReference type="InterPro" id="IPR001986">
    <property type="entry name" value="Enolpyruvate_Tfrase_dom"/>
</dbReference>
<keyword evidence="4 8" id="KW-0028">Amino-acid biosynthesis</keyword>
<feature type="binding site" evidence="8">
    <location>
        <position position="33"/>
    </location>
    <ligand>
        <name>3-phosphoshikimate</name>
        <dbReference type="ChEBI" id="CHEBI:145989"/>
    </ligand>
</feature>
<evidence type="ECO:0000256" key="1">
    <source>
        <dbReference type="ARBA" id="ARBA00004811"/>
    </source>
</evidence>
<dbReference type="InterPro" id="IPR023193">
    <property type="entry name" value="EPSP_synthase_CS"/>
</dbReference>
<evidence type="ECO:0000256" key="8">
    <source>
        <dbReference type="HAMAP-Rule" id="MF_00210"/>
    </source>
</evidence>
<dbReference type="EMBL" id="PJNW01000011">
    <property type="protein sequence ID" value="PKR88496.1"/>
    <property type="molecule type" value="Genomic_DNA"/>
</dbReference>
<dbReference type="AlphaFoldDB" id="A0A1I4SRU6"/>
<feature type="binding site" evidence="8">
    <location>
        <position position="29"/>
    </location>
    <ligand>
        <name>3-phosphoshikimate</name>
        <dbReference type="ChEBI" id="CHEBI:145989"/>
    </ligand>
</feature>
<evidence type="ECO:0000259" key="9">
    <source>
        <dbReference type="Pfam" id="PF00275"/>
    </source>
</evidence>
<gene>
    <name evidence="8 10" type="primary">aroA</name>
    <name evidence="10" type="ORF">CXZ10_13915</name>
</gene>
<feature type="binding site" evidence="8">
    <location>
        <position position="129"/>
    </location>
    <ligand>
        <name>phosphoenolpyruvate</name>
        <dbReference type="ChEBI" id="CHEBI:58702"/>
    </ligand>
</feature>
<dbReference type="Pfam" id="PF00275">
    <property type="entry name" value="EPSP_synthase"/>
    <property type="match status" value="1"/>
</dbReference>
<keyword evidence="5 8" id="KW-0808">Transferase</keyword>
<evidence type="ECO:0000256" key="2">
    <source>
        <dbReference type="ARBA" id="ARBA00009948"/>
    </source>
</evidence>
<comment type="catalytic activity">
    <reaction evidence="7">
        <text>3-phosphoshikimate + phosphoenolpyruvate = 5-O-(1-carboxyvinyl)-3-phosphoshikimate + phosphate</text>
        <dbReference type="Rhea" id="RHEA:21256"/>
        <dbReference type="ChEBI" id="CHEBI:43474"/>
        <dbReference type="ChEBI" id="CHEBI:57701"/>
        <dbReference type="ChEBI" id="CHEBI:58702"/>
        <dbReference type="ChEBI" id="CHEBI:145989"/>
        <dbReference type="EC" id="2.5.1.19"/>
    </reaction>
    <physiologicalReaction direction="left-to-right" evidence="7">
        <dbReference type="Rhea" id="RHEA:21257"/>
    </physiologicalReaction>
</comment>
<evidence type="ECO:0000256" key="3">
    <source>
        <dbReference type="ARBA" id="ARBA00022490"/>
    </source>
</evidence>
<sequence length="450" mass="46530">MASHATARPLTAVKSGPLSGRIRVPGDKSISHRALMLGALAVGETVITGLLEAEDVMNTAAAMRAFGATVLRDDDGTWRVRGLGVGGLLEPAGIIDFGNAGTGVRLTMGLAAAQPIAVTFTGDASLIKRPMGRVLEPLSEMGVEVIARSGGRLPLTMRGPRLPLPITYRLPVPSAQVKSAVLLAGLGTPGVTTVIEPVFTRDHTERMLKGFGADIEITSEPDGGRRIALAGRPELKPQAIDVPSDPSSAAFPIVAATLVEGSDITVEGVLMNPARIGLIDTLLEMGANIEVTAERTTGGERLADLRVRHAELKGVTVPAERAPSMIDEYPILAVAAAAASGETRMPGIGEMRVKESDRLAAVAAGLRANGIACSEGPDWLSVRGGRIAGGGRVVTHLDHRIAMSFLILGMVAGNPVSVDDASMIATSFPTFEALMTGLGATFEAAEAADA</sequence>
<dbReference type="NCBIfam" id="TIGR01356">
    <property type="entry name" value="aroA"/>
    <property type="match status" value="1"/>
</dbReference>
<evidence type="ECO:0000313" key="10">
    <source>
        <dbReference type="EMBL" id="PKR88496.1"/>
    </source>
</evidence>
<dbReference type="Proteomes" id="UP000233491">
    <property type="component" value="Unassembled WGS sequence"/>
</dbReference>
<feature type="binding site" evidence="8">
    <location>
        <position position="327"/>
    </location>
    <ligand>
        <name>3-phosphoshikimate</name>
        <dbReference type="ChEBI" id="CHEBI:145989"/>
    </ligand>
</feature>
<dbReference type="PROSITE" id="PS00885">
    <property type="entry name" value="EPSP_SYNTHASE_2"/>
    <property type="match status" value="1"/>
</dbReference>
<reference evidence="10 11" key="1">
    <citation type="submission" date="2017-12" db="EMBL/GenBank/DDBJ databases">
        <title>Anaerobic carbon monoxide metabolism by Pleomorphomonas carboxyditropha sp. nov., a new mesophilic hydrogenogenic carboxidotroph.</title>
        <authorList>
            <person name="Esquivel-Elizondo S."/>
            <person name="Krajmalnik-Brown R."/>
        </authorList>
    </citation>
    <scope>NUCLEOTIDE SEQUENCE [LARGE SCALE GENOMIC DNA]</scope>
    <source>
        <strain evidence="10 11">R5-392</strain>
    </source>
</reference>
<dbReference type="GO" id="GO:0009423">
    <property type="term" value="P:chorismate biosynthetic process"/>
    <property type="evidence" value="ECO:0007669"/>
    <property type="project" value="UniProtKB-UniRule"/>
</dbReference>
<dbReference type="EC" id="2.5.1.19" evidence="8"/>
<evidence type="ECO:0000313" key="11">
    <source>
        <dbReference type="Proteomes" id="UP000233491"/>
    </source>
</evidence>
<dbReference type="CDD" id="cd01556">
    <property type="entry name" value="EPSP_synthase"/>
    <property type="match status" value="1"/>
</dbReference>
<comment type="caution">
    <text evidence="8">Lacks conserved residue(s) required for the propagation of feature annotation.</text>
</comment>
<protein>
    <recommendedName>
        <fullName evidence="8">3-phosphoshikimate 1-carboxyvinyltransferase</fullName>
        <ecNumber evidence="8">2.5.1.19</ecNumber>
    </recommendedName>
    <alternativeName>
        <fullName evidence="8">5-enolpyruvylshikimate-3-phosphate synthase</fullName>
        <shortName evidence="8">EPSP synthase</shortName>
        <shortName evidence="8">EPSPS</shortName>
    </alternativeName>
</protein>
<feature type="binding site" evidence="8">
    <location>
        <position position="358"/>
    </location>
    <ligand>
        <name>phosphoenolpyruvate</name>
        <dbReference type="ChEBI" id="CHEBI:58702"/>
    </ligand>
</feature>
<keyword evidence="6 8" id="KW-0057">Aromatic amino acid biosynthesis</keyword>
<evidence type="ECO:0000256" key="5">
    <source>
        <dbReference type="ARBA" id="ARBA00022679"/>
    </source>
</evidence>
<feature type="binding site" evidence="8">
    <location>
        <position position="28"/>
    </location>
    <ligand>
        <name>3-phosphoshikimate</name>
        <dbReference type="ChEBI" id="CHEBI:145989"/>
    </ligand>
</feature>
<dbReference type="InterPro" id="IPR013792">
    <property type="entry name" value="RNA3'P_cycl/enolpyr_Trfase_a/b"/>
</dbReference>
<keyword evidence="3 8" id="KW-0963">Cytoplasm</keyword>
<keyword evidence="11" id="KW-1185">Reference proteome</keyword>
<dbReference type="InterPro" id="IPR006264">
    <property type="entry name" value="EPSP_synthase"/>
</dbReference>
<feature type="domain" description="Enolpyruvate transferase" evidence="9">
    <location>
        <begin position="15"/>
        <end position="433"/>
    </location>
</feature>
<feature type="binding site" evidence="8">
    <location>
        <position position="176"/>
    </location>
    <ligand>
        <name>phosphoenolpyruvate</name>
        <dbReference type="ChEBI" id="CHEBI:58702"/>
    </ligand>
</feature>
<dbReference type="GO" id="GO:0008652">
    <property type="term" value="P:amino acid biosynthetic process"/>
    <property type="evidence" value="ECO:0007669"/>
    <property type="project" value="UniProtKB-KW"/>
</dbReference>
<dbReference type="PROSITE" id="PS00104">
    <property type="entry name" value="EPSP_SYNTHASE_1"/>
    <property type="match status" value="1"/>
</dbReference>
<dbReference type="SUPFAM" id="SSF55205">
    <property type="entry name" value="EPT/RTPC-like"/>
    <property type="match status" value="1"/>
</dbReference>
<dbReference type="RefSeq" id="WP_101289949.1">
    <property type="nucleotide sequence ID" value="NZ_FOUQ01000004.1"/>
</dbReference>
<dbReference type="InterPro" id="IPR036968">
    <property type="entry name" value="Enolpyruvate_Tfrase_sf"/>
</dbReference>
<dbReference type="Gene3D" id="3.65.10.10">
    <property type="entry name" value="Enolpyruvate transferase domain"/>
    <property type="match status" value="2"/>
</dbReference>
<feature type="active site" description="Proton acceptor" evidence="8">
    <location>
        <position position="327"/>
    </location>
</feature>
<dbReference type="PIRSF" id="PIRSF000505">
    <property type="entry name" value="EPSPS"/>
    <property type="match status" value="1"/>
</dbReference>
<dbReference type="PANTHER" id="PTHR21090:SF5">
    <property type="entry name" value="PENTAFUNCTIONAL AROM POLYPEPTIDE"/>
    <property type="match status" value="1"/>
</dbReference>
<name>A0A1I4SRU6_9HYPH</name>
<dbReference type="OrthoDB" id="9809920at2"/>
<dbReference type="FunFam" id="3.65.10.10:FF:000005">
    <property type="entry name" value="3-phosphoshikimate 1-carboxyvinyltransferase"/>
    <property type="match status" value="1"/>
</dbReference>
<organism evidence="10 11">
    <name type="scientific">Pleomorphomonas diazotrophica</name>
    <dbReference type="NCBI Taxonomy" id="1166257"/>
    <lineage>
        <taxon>Bacteria</taxon>
        <taxon>Pseudomonadati</taxon>
        <taxon>Pseudomonadota</taxon>
        <taxon>Alphaproteobacteria</taxon>
        <taxon>Hyphomicrobiales</taxon>
        <taxon>Pleomorphomonadaceae</taxon>
        <taxon>Pleomorphomonas</taxon>
    </lineage>
</organism>
<proteinExistence type="inferred from homology"/>
<comment type="function">
    <text evidence="8">Catalyzes the transfer of the enolpyruvyl moiety of phosphoenolpyruvate (PEP) to the 5-hydroxyl of shikimate-3-phosphate (S3P) to produce enolpyruvyl shikimate-3-phosphate and inorganic phosphate.</text>
</comment>
<feature type="binding site" evidence="8">
    <location>
        <position position="354"/>
    </location>
    <ligand>
        <name>3-phosphoshikimate</name>
        <dbReference type="ChEBI" id="CHEBI:145989"/>
    </ligand>
</feature>
<feature type="binding site" evidence="8">
    <location>
        <position position="400"/>
    </location>
    <ligand>
        <name>phosphoenolpyruvate</name>
        <dbReference type="ChEBI" id="CHEBI:58702"/>
    </ligand>
</feature>
<comment type="subcellular location">
    <subcellularLocation>
        <location evidence="8">Cytoplasm</location>
    </subcellularLocation>
</comment>
<dbReference type="GO" id="GO:0009073">
    <property type="term" value="P:aromatic amino acid family biosynthetic process"/>
    <property type="evidence" value="ECO:0007669"/>
    <property type="project" value="UniProtKB-KW"/>
</dbReference>
<dbReference type="GO" id="GO:0003866">
    <property type="term" value="F:3-phosphoshikimate 1-carboxyvinyltransferase activity"/>
    <property type="evidence" value="ECO:0007669"/>
    <property type="project" value="UniProtKB-UniRule"/>
</dbReference>
<comment type="subunit">
    <text evidence="8">Monomer.</text>
</comment>
<accession>A0A1I4SRU6</accession>
<feature type="binding site" evidence="8">
    <location>
        <position position="176"/>
    </location>
    <ligand>
        <name>3-phosphoshikimate</name>
        <dbReference type="ChEBI" id="CHEBI:145989"/>
    </ligand>
</feature>
<dbReference type="PANTHER" id="PTHR21090">
    <property type="entry name" value="AROM/DEHYDROQUINATE SYNTHASE"/>
    <property type="match status" value="1"/>
</dbReference>
<dbReference type="UniPathway" id="UPA00053">
    <property type="reaction ID" value="UER00089"/>
</dbReference>
<dbReference type="GO" id="GO:0005737">
    <property type="term" value="C:cytoplasm"/>
    <property type="evidence" value="ECO:0007669"/>
    <property type="project" value="UniProtKB-SubCell"/>
</dbReference>
<evidence type="ECO:0000256" key="6">
    <source>
        <dbReference type="ARBA" id="ARBA00023141"/>
    </source>
</evidence>
<comment type="caution">
    <text evidence="10">The sequence shown here is derived from an EMBL/GenBank/DDBJ whole genome shotgun (WGS) entry which is preliminary data.</text>
</comment>
<feature type="binding site" evidence="8">
    <location>
        <position position="174"/>
    </location>
    <ligand>
        <name>3-phosphoshikimate</name>
        <dbReference type="ChEBI" id="CHEBI:145989"/>
    </ligand>
</feature>